<evidence type="ECO:0000256" key="1">
    <source>
        <dbReference type="SAM" id="Phobius"/>
    </source>
</evidence>
<gene>
    <name evidence="3" type="ORF">MNBD_GAMMA20-2489</name>
</gene>
<feature type="transmembrane region" description="Helical" evidence="1">
    <location>
        <begin position="48"/>
        <end position="65"/>
    </location>
</feature>
<evidence type="ECO:0000259" key="2">
    <source>
        <dbReference type="Pfam" id="PF04892"/>
    </source>
</evidence>
<feature type="transmembrane region" description="Helical" evidence="1">
    <location>
        <begin position="70"/>
        <end position="88"/>
    </location>
</feature>
<proteinExistence type="predicted"/>
<feature type="transmembrane region" description="Helical" evidence="1">
    <location>
        <begin position="248"/>
        <end position="269"/>
    </location>
</feature>
<feature type="transmembrane region" description="Helical" evidence="1">
    <location>
        <begin position="130"/>
        <end position="150"/>
    </location>
</feature>
<accession>A0A3B1AGU1</accession>
<reference evidence="3" key="1">
    <citation type="submission" date="2018-06" db="EMBL/GenBank/DDBJ databases">
        <authorList>
            <person name="Zhirakovskaya E."/>
        </authorList>
    </citation>
    <scope>NUCLEOTIDE SEQUENCE</scope>
</reference>
<dbReference type="Pfam" id="PF04892">
    <property type="entry name" value="VanZ"/>
    <property type="match status" value="1"/>
</dbReference>
<evidence type="ECO:0000313" key="3">
    <source>
        <dbReference type="EMBL" id="VAX00881.1"/>
    </source>
</evidence>
<feature type="transmembrane region" description="Helical" evidence="1">
    <location>
        <begin position="224"/>
        <end position="241"/>
    </location>
</feature>
<keyword evidence="1" id="KW-0812">Transmembrane</keyword>
<dbReference type="InterPro" id="IPR006976">
    <property type="entry name" value="VanZ-like"/>
</dbReference>
<feature type="transmembrane region" description="Helical" evidence="1">
    <location>
        <begin position="317"/>
        <end position="339"/>
    </location>
</feature>
<feature type="transmembrane region" description="Helical" evidence="1">
    <location>
        <begin position="100"/>
        <end position="118"/>
    </location>
</feature>
<dbReference type="AlphaFoldDB" id="A0A3B1AGU1"/>
<keyword evidence="1" id="KW-1133">Transmembrane helix</keyword>
<feature type="domain" description="VanZ-like" evidence="2">
    <location>
        <begin position="17"/>
        <end position="114"/>
    </location>
</feature>
<feature type="transmembrane region" description="Helical" evidence="1">
    <location>
        <begin position="200"/>
        <end position="218"/>
    </location>
</feature>
<feature type="transmembrane region" description="Helical" evidence="1">
    <location>
        <begin position="170"/>
        <end position="193"/>
    </location>
</feature>
<name>A0A3B1AGU1_9ZZZZ</name>
<sequence length="363" mass="40027">MLKCVFFIIGLLIIYGSLYPFNFYAAPVGAWAKFFASWHTFTGRGDALSNILLFVPFGYFAVLTYGRKVWLIITPLALAVGVQVLQVYLPGRDANLQDVLWNMLGTGLGGGMALLPWLRPSGLSNAGDRRVNAALLLIGSWLAYRLMPFVPSIDWQQFKDSLKPLLLHPQFSYVGLLHDAVAWAVVAYLWSLLCHSRNAGLWLLILIGGVFSLEILIVKNTISLTNVLGAALGVGLWWLWLRRAPSGYVILILLLMLSLLLSGLAPFQLRTVPGNFYWLPFHGFLGGSMMINISVVFEKGFFYGALILLLQKESGRFLFAVVSACLLTLTIEIGQVFVSGRTAEITDPVLVLLIAMALKAVMA</sequence>
<protein>
    <recommendedName>
        <fullName evidence="2">VanZ-like domain-containing protein</fullName>
    </recommendedName>
</protein>
<feature type="transmembrane region" description="Helical" evidence="1">
    <location>
        <begin position="289"/>
        <end position="310"/>
    </location>
</feature>
<dbReference type="EMBL" id="UOFU01000210">
    <property type="protein sequence ID" value="VAX00881.1"/>
    <property type="molecule type" value="Genomic_DNA"/>
</dbReference>
<keyword evidence="1" id="KW-0472">Membrane</keyword>
<feature type="non-terminal residue" evidence="3">
    <location>
        <position position="363"/>
    </location>
</feature>
<organism evidence="3">
    <name type="scientific">hydrothermal vent metagenome</name>
    <dbReference type="NCBI Taxonomy" id="652676"/>
    <lineage>
        <taxon>unclassified sequences</taxon>
        <taxon>metagenomes</taxon>
        <taxon>ecological metagenomes</taxon>
    </lineage>
</organism>